<feature type="region of interest" description="Disordered" evidence="1">
    <location>
        <begin position="15"/>
        <end position="46"/>
    </location>
</feature>
<dbReference type="GeneID" id="20672098"/>
<evidence type="ECO:0000313" key="4">
    <source>
        <dbReference type="Proteomes" id="UP000030671"/>
    </source>
</evidence>
<dbReference type="HOGENOM" id="CLU_1678126_0_0_1"/>
<evidence type="ECO:0000256" key="2">
    <source>
        <dbReference type="SAM" id="Phobius"/>
    </source>
</evidence>
<accession>W4KGJ0</accession>
<gene>
    <name evidence="3" type="ORF">HETIRDRAFT_381946</name>
</gene>
<keyword evidence="2" id="KW-0812">Transmembrane</keyword>
<dbReference type="Proteomes" id="UP000030671">
    <property type="component" value="Unassembled WGS sequence"/>
</dbReference>
<keyword evidence="4" id="KW-1185">Reference proteome</keyword>
<evidence type="ECO:0000256" key="1">
    <source>
        <dbReference type="SAM" id="MobiDB-lite"/>
    </source>
</evidence>
<reference evidence="3 4" key="1">
    <citation type="journal article" date="2012" name="New Phytol.">
        <title>Insight into trade-off between wood decay and parasitism from the genome of a fungal forest pathogen.</title>
        <authorList>
            <person name="Olson A."/>
            <person name="Aerts A."/>
            <person name="Asiegbu F."/>
            <person name="Belbahri L."/>
            <person name="Bouzid O."/>
            <person name="Broberg A."/>
            <person name="Canback B."/>
            <person name="Coutinho P.M."/>
            <person name="Cullen D."/>
            <person name="Dalman K."/>
            <person name="Deflorio G."/>
            <person name="van Diepen L.T."/>
            <person name="Dunand C."/>
            <person name="Duplessis S."/>
            <person name="Durling M."/>
            <person name="Gonthier P."/>
            <person name="Grimwood J."/>
            <person name="Fossdal C.G."/>
            <person name="Hansson D."/>
            <person name="Henrissat B."/>
            <person name="Hietala A."/>
            <person name="Himmelstrand K."/>
            <person name="Hoffmeister D."/>
            <person name="Hogberg N."/>
            <person name="James T.Y."/>
            <person name="Karlsson M."/>
            <person name="Kohler A."/>
            <person name="Kues U."/>
            <person name="Lee Y.H."/>
            <person name="Lin Y.C."/>
            <person name="Lind M."/>
            <person name="Lindquist E."/>
            <person name="Lombard V."/>
            <person name="Lucas S."/>
            <person name="Lunden K."/>
            <person name="Morin E."/>
            <person name="Murat C."/>
            <person name="Park J."/>
            <person name="Raffaello T."/>
            <person name="Rouze P."/>
            <person name="Salamov A."/>
            <person name="Schmutz J."/>
            <person name="Solheim H."/>
            <person name="Stahlberg J."/>
            <person name="Velez H."/>
            <person name="de Vries R.P."/>
            <person name="Wiebenga A."/>
            <person name="Woodward S."/>
            <person name="Yakovlev I."/>
            <person name="Garbelotto M."/>
            <person name="Martin F."/>
            <person name="Grigoriev I.V."/>
            <person name="Stenlid J."/>
        </authorList>
    </citation>
    <scope>NUCLEOTIDE SEQUENCE [LARGE SCALE GENOMIC DNA]</scope>
    <source>
        <strain evidence="3 4">TC 32-1</strain>
    </source>
</reference>
<dbReference type="EMBL" id="KI925456">
    <property type="protein sequence ID" value="ETW84425.1"/>
    <property type="molecule type" value="Genomic_DNA"/>
</dbReference>
<organism evidence="3 4">
    <name type="scientific">Heterobasidion irregulare (strain TC 32-1)</name>
    <dbReference type="NCBI Taxonomy" id="747525"/>
    <lineage>
        <taxon>Eukaryota</taxon>
        <taxon>Fungi</taxon>
        <taxon>Dikarya</taxon>
        <taxon>Basidiomycota</taxon>
        <taxon>Agaricomycotina</taxon>
        <taxon>Agaricomycetes</taxon>
        <taxon>Russulales</taxon>
        <taxon>Bondarzewiaceae</taxon>
        <taxon>Heterobasidion</taxon>
        <taxon>Heterobasidion annosum species complex</taxon>
    </lineage>
</organism>
<evidence type="ECO:0000313" key="3">
    <source>
        <dbReference type="EMBL" id="ETW84425.1"/>
    </source>
</evidence>
<keyword evidence="2" id="KW-0472">Membrane</keyword>
<proteinExistence type="predicted"/>
<sequence>MVGWGRRRRRTWVVSNPSNSRGRQSTRQGWISTISSTGRDPSTRSPSVSSFPPSICSQLFPSLSVACSAILSACPRLYLAPPRSPRGCGLKMRHLTSPSPPSSWVSNAVGFFLVLFPFLGVACHLSVCVWLYAVASHTYIYIRIRSPLCFSFLSLSR</sequence>
<protein>
    <submittedName>
        <fullName evidence="3">Uncharacterized protein</fullName>
    </submittedName>
</protein>
<name>W4KGJ0_HETIT</name>
<dbReference type="AlphaFoldDB" id="W4KGJ0"/>
<dbReference type="KEGG" id="hir:HETIRDRAFT_381946"/>
<dbReference type="InParanoid" id="W4KGJ0"/>
<keyword evidence="2" id="KW-1133">Transmembrane helix</keyword>
<dbReference type="RefSeq" id="XP_009544099.1">
    <property type="nucleotide sequence ID" value="XM_009545804.1"/>
</dbReference>
<feature type="transmembrane region" description="Helical" evidence="2">
    <location>
        <begin position="108"/>
        <end position="135"/>
    </location>
</feature>